<sequence>MISDRTGAGAGLSGRELDLTDFVQKSFGERQRGLRYLDREGAYLFAVEDGCLAVVRTPKGLFLPGGGLEQGETCEEAVRRECLEETGRLAAIKGYLGTAEQYLLHEALGPLRLLQHYYVGNLGERIRAPVEQDHTLLWISLENAAESLYVAAQRWAAEQYGKRYSAEGTSRKQKLGEF</sequence>
<reference evidence="3 4" key="1">
    <citation type="submission" date="2022-06" db="EMBL/GenBank/DDBJ databases">
        <title>Isolation of gut microbiota from human fecal samples.</title>
        <authorList>
            <person name="Pamer E.G."/>
            <person name="Barat B."/>
            <person name="Waligurski E."/>
            <person name="Medina S."/>
            <person name="Paddock L."/>
            <person name="Mostad J."/>
        </authorList>
    </citation>
    <scope>NUCLEOTIDE SEQUENCE [LARGE SCALE GENOMIC DNA]</scope>
    <source>
        <strain evidence="3 4">DFI.9.73</strain>
    </source>
</reference>
<accession>A0ABT1S1Y5</accession>
<organism evidence="3 4">
    <name type="scientific">Neglectibacter timonensis</name>
    <dbReference type="NCBI Taxonomy" id="1776382"/>
    <lineage>
        <taxon>Bacteria</taxon>
        <taxon>Bacillati</taxon>
        <taxon>Bacillota</taxon>
        <taxon>Clostridia</taxon>
        <taxon>Eubacteriales</taxon>
        <taxon>Oscillospiraceae</taxon>
        <taxon>Neglectibacter</taxon>
    </lineage>
</organism>
<dbReference type="Proteomes" id="UP001524473">
    <property type="component" value="Unassembled WGS sequence"/>
</dbReference>
<feature type="domain" description="Nudix hydrolase" evidence="2">
    <location>
        <begin position="35"/>
        <end position="162"/>
    </location>
</feature>
<evidence type="ECO:0000259" key="2">
    <source>
        <dbReference type="PROSITE" id="PS51462"/>
    </source>
</evidence>
<dbReference type="InterPro" id="IPR000086">
    <property type="entry name" value="NUDIX_hydrolase_dom"/>
</dbReference>
<dbReference type="EMBL" id="JANFZH010000031">
    <property type="protein sequence ID" value="MCQ4840823.1"/>
    <property type="molecule type" value="Genomic_DNA"/>
</dbReference>
<dbReference type="SUPFAM" id="SSF55811">
    <property type="entry name" value="Nudix"/>
    <property type="match status" value="1"/>
</dbReference>
<dbReference type="PRINTS" id="PR00502">
    <property type="entry name" value="NUDIXFAMILY"/>
</dbReference>
<gene>
    <name evidence="3" type="ORF">NE695_12990</name>
</gene>
<dbReference type="InterPro" id="IPR015797">
    <property type="entry name" value="NUDIX_hydrolase-like_dom_sf"/>
</dbReference>
<proteinExistence type="predicted"/>
<name>A0ABT1S1Y5_9FIRM</name>
<evidence type="ECO:0000313" key="4">
    <source>
        <dbReference type="Proteomes" id="UP001524473"/>
    </source>
</evidence>
<dbReference type="InterPro" id="IPR020476">
    <property type="entry name" value="Nudix_hydrolase"/>
</dbReference>
<dbReference type="PROSITE" id="PS51462">
    <property type="entry name" value="NUDIX"/>
    <property type="match status" value="1"/>
</dbReference>
<keyword evidence="4" id="KW-1185">Reference proteome</keyword>
<comment type="caution">
    <text evidence="3">The sequence shown here is derived from an EMBL/GenBank/DDBJ whole genome shotgun (WGS) entry which is preliminary data.</text>
</comment>
<keyword evidence="1" id="KW-0378">Hydrolase</keyword>
<dbReference type="RefSeq" id="WP_256192067.1">
    <property type="nucleotide sequence ID" value="NZ_JANFZG010000029.1"/>
</dbReference>
<evidence type="ECO:0000313" key="3">
    <source>
        <dbReference type="EMBL" id="MCQ4840823.1"/>
    </source>
</evidence>
<dbReference type="Pfam" id="PF00293">
    <property type="entry name" value="NUDIX"/>
    <property type="match status" value="1"/>
</dbReference>
<dbReference type="Gene3D" id="3.90.79.10">
    <property type="entry name" value="Nucleoside Triphosphate Pyrophosphohydrolase"/>
    <property type="match status" value="1"/>
</dbReference>
<protein>
    <submittedName>
        <fullName evidence="3">NUDIX domain-containing protein</fullName>
    </submittedName>
</protein>
<evidence type="ECO:0000256" key="1">
    <source>
        <dbReference type="ARBA" id="ARBA00022801"/>
    </source>
</evidence>